<feature type="region of interest" description="Disordered" evidence="1">
    <location>
        <begin position="66"/>
        <end position="89"/>
    </location>
</feature>
<reference evidence="3" key="1">
    <citation type="submission" date="2021-02" db="EMBL/GenBank/DDBJ databases">
        <authorList>
            <person name="Nowell W R."/>
        </authorList>
    </citation>
    <scope>NUCLEOTIDE SEQUENCE</scope>
</reference>
<feature type="transmembrane region" description="Helical" evidence="2">
    <location>
        <begin position="7"/>
        <end position="33"/>
    </location>
</feature>
<dbReference type="AlphaFoldDB" id="A0A815HHW2"/>
<name>A0A815HHW2_ADIRI</name>
<evidence type="ECO:0000313" key="3">
    <source>
        <dbReference type="EMBL" id="CAF1354993.1"/>
    </source>
</evidence>
<dbReference type="Proteomes" id="UP000663852">
    <property type="component" value="Unassembled WGS sequence"/>
</dbReference>
<organism evidence="3 4">
    <name type="scientific">Adineta ricciae</name>
    <name type="common">Rotifer</name>
    <dbReference type="NCBI Taxonomy" id="249248"/>
    <lineage>
        <taxon>Eukaryota</taxon>
        <taxon>Metazoa</taxon>
        <taxon>Spiralia</taxon>
        <taxon>Gnathifera</taxon>
        <taxon>Rotifera</taxon>
        <taxon>Eurotatoria</taxon>
        <taxon>Bdelloidea</taxon>
        <taxon>Adinetida</taxon>
        <taxon>Adinetidae</taxon>
        <taxon>Adineta</taxon>
    </lineage>
</organism>
<protein>
    <submittedName>
        <fullName evidence="3">Uncharacterized protein</fullName>
    </submittedName>
</protein>
<dbReference type="OrthoDB" id="10234759at2759"/>
<keyword evidence="2" id="KW-1133">Transmembrane helix</keyword>
<keyword evidence="2" id="KW-0472">Membrane</keyword>
<dbReference type="EMBL" id="CAJNOJ010000268">
    <property type="protein sequence ID" value="CAF1354993.1"/>
    <property type="molecule type" value="Genomic_DNA"/>
</dbReference>
<sequence>MSAATGIGFGVGFIFSPIISTIVVLMLCFTGVFNRTNSCPVCQPCRAMSTTTRKLTTYLSNGPDYTSATFTSTRPTTGKPATPPPPPTCPRDLSPISQSHFLQKITGSSSSNIYRQYKCEIETQFSTSVAMIKFEFLTETSVWYLDNVSIREKYATNTYSFASSDFGSPSHDYLTQIMNVKGTTSYVIEFYLAFVGNAGSTTVTLDTR</sequence>
<keyword evidence="2" id="KW-0812">Transmembrane</keyword>
<gene>
    <name evidence="3" type="ORF">EDS130_LOCUS33492</name>
</gene>
<proteinExistence type="predicted"/>
<accession>A0A815HHW2</accession>
<evidence type="ECO:0000256" key="2">
    <source>
        <dbReference type="SAM" id="Phobius"/>
    </source>
</evidence>
<comment type="caution">
    <text evidence="3">The sequence shown here is derived from an EMBL/GenBank/DDBJ whole genome shotgun (WGS) entry which is preliminary data.</text>
</comment>
<evidence type="ECO:0000313" key="4">
    <source>
        <dbReference type="Proteomes" id="UP000663852"/>
    </source>
</evidence>
<feature type="compositionally biased region" description="Low complexity" evidence="1">
    <location>
        <begin position="66"/>
        <end position="80"/>
    </location>
</feature>
<evidence type="ECO:0000256" key="1">
    <source>
        <dbReference type="SAM" id="MobiDB-lite"/>
    </source>
</evidence>